<evidence type="ECO:0000259" key="1">
    <source>
        <dbReference type="Pfam" id="PF24793"/>
    </source>
</evidence>
<proteinExistence type="predicted"/>
<dbReference type="EMBL" id="WWCM01000007">
    <property type="protein sequence ID" value="MYM40168.1"/>
    <property type="molecule type" value="Genomic_DNA"/>
</dbReference>
<sequence>MLQDLLSIENTVWSGWTQIASATPRSSLGTRIYHSFDQRLMARGSSVDRLQAPVAAPAPVQASWSSSNVLTMVPEAAVAQWHSDGIGLVVWLLPLPPNFSSPVPAHMAVWGLTLGNEMAMHPLAGAQSMLHAPHLCTTCLYDFASTPPALLYRSMSAAVTNSLSATRQRSLNKARAFMVRCLAAQQAQRSLRAPALADAAVAWTKPSGIRPSGLALLTGVALRILRNRLDRRKFLDQWQLAFTFDPHLSWDALDQFHFIEPPREVFWADPMPLYWQNRHWIMFEELPFAAPCGRLLAIEVKPDGSYGSPLPVMATPHHLSYPFMLQDQEQLLMVPETSATRQVELHRCLEFPGEWALDTVLLKDVNAVDTTIWRSPEGHWWMWVSVVEEGAERGEELHIYHAEHLRGPWQPHACNPVVSDIRCARPAGPIIADERGLLRPAQNSAEAYGHHIEWRRITKLSPDEYEEKSEGQLRPHQGSPWLRIHTVGAADGLRVLDVMVRRPGRG</sequence>
<dbReference type="Proteomes" id="UP000478090">
    <property type="component" value="Unassembled WGS sequence"/>
</dbReference>
<keyword evidence="3" id="KW-1185">Reference proteome</keyword>
<comment type="caution">
    <text evidence="2">The sequence shown here is derived from an EMBL/GenBank/DDBJ whole genome shotgun (WGS) entry which is preliminary data.</text>
</comment>
<feature type="domain" description="Glucosamine inositolphosphorylceramide transferase 1 N-terminal" evidence="1">
    <location>
        <begin position="282"/>
        <end position="467"/>
    </location>
</feature>
<evidence type="ECO:0000313" key="2">
    <source>
        <dbReference type="EMBL" id="MYM40168.1"/>
    </source>
</evidence>
<evidence type="ECO:0000313" key="3">
    <source>
        <dbReference type="Proteomes" id="UP000478090"/>
    </source>
</evidence>
<gene>
    <name evidence="2" type="ORF">GTP27_12625</name>
</gene>
<accession>A0ABW9VKP3</accession>
<name>A0ABW9VKP3_9BURK</name>
<reference evidence="2 3" key="1">
    <citation type="submission" date="2019-12" db="EMBL/GenBank/DDBJ databases">
        <title>Novel species isolated from a subtropical stream in China.</title>
        <authorList>
            <person name="Lu H."/>
        </authorList>
    </citation>
    <scope>NUCLEOTIDE SEQUENCE [LARGE SCALE GENOMIC DNA]</scope>
    <source>
        <strain evidence="2 3">CY13W</strain>
    </source>
</reference>
<dbReference type="InterPro" id="IPR056442">
    <property type="entry name" value="GINT1_N"/>
</dbReference>
<protein>
    <recommendedName>
        <fullName evidence="1">Glucosamine inositolphosphorylceramide transferase 1 N-terminal domain-containing protein</fullName>
    </recommendedName>
</protein>
<organism evidence="2 3">
    <name type="scientific">Duganella qianjiadongensis</name>
    <dbReference type="NCBI Taxonomy" id="2692176"/>
    <lineage>
        <taxon>Bacteria</taxon>
        <taxon>Pseudomonadati</taxon>
        <taxon>Pseudomonadota</taxon>
        <taxon>Betaproteobacteria</taxon>
        <taxon>Burkholderiales</taxon>
        <taxon>Oxalobacteraceae</taxon>
        <taxon>Telluria group</taxon>
        <taxon>Duganella</taxon>
    </lineage>
</organism>
<dbReference type="Pfam" id="PF24793">
    <property type="entry name" value="GINT1_N"/>
    <property type="match status" value="1"/>
</dbReference>
<dbReference type="RefSeq" id="WP_161039517.1">
    <property type="nucleotide sequence ID" value="NZ_WWCM01000007.1"/>
</dbReference>